<name>A0A6S7FX31_PARCT</name>
<dbReference type="PANTHER" id="PTHR31247">
    <property type="entry name" value="TRANSMEMBRANE PROTEIN 198 FAMILY MEMBER"/>
    <property type="match status" value="1"/>
</dbReference>
<evidence type="ECO:0000256" key="4">
    <source>
        <dbReference type="ARBA" id="ARBA00022989"/>
    </source>
</evidence>
<dbReference type="InterPro" id="IPR025256">
    <property type="entry name" value="TM7S3/TM198-like_dom"/>
</dbReference>
<sequence>MAQTTVTASSSKDECYKLFKFILFLTGFFVGFFSCYVISSLYLSDKIHGEAAEHKDQIYLAMSFGVGIIGGLLTLCLYYVGMFVLGATMGWFAGMALLPFFKSEAHFLVDHMWLPYCVCAGCAILGGLLMLCLQRIIIILSTAFLGALLFINGLDYYVEKGRIVTFTVNILQGNSSLTQGNHFYLPNCWYTWLVLSLLPILFIIGVIVQQVKTSKGADHRHASGRVLVVDENQMIEMQHDEAATPLLNAEYT</sequence>
<keyword evidence="4" id="KW-1133">Transmembrane helix</keyword>
<dbReference type="GO" id="GO:0005886">
    <property type="term" value="C:plasma membrane"/>
    <property type="evidence" value="ECO:0007669"/>
    <property type="project" value="TreeGrafter"/>
</dbReference>
<evidence type="ECO:0000256" key="5">
    <source>
        <dbReference type="ARBA" id="ARBA00023136"/>
    </source>
</evidence>
<evidence type="ECO:0000256" key="6">
    <source>
        <dbReference type="ARBA" id="ARBA00049737"/>
    </source>
</evidence>
<evidence type="ECO:0000256" key="3">
    <source>
        <dbReference type="ARBA" id="ARBA00022692"/>
    </source>
</evidence>
<dbReference type="OrthoDB" id="115781at2759"/>
<evidence type="ECO:0000313" key="8">
    <source>
        <dbReference type="EMBL" id="CAB3984724.1"/>
    </source>
</evidence>
<dbReference type="Pfam" id="PF13886">
    <property type="entry name" value="TM7S3_TM198"/>
    <property type="match status" value="1"/>
</dbReference>
<comment type="similarity">
    <text evidence="2">Belongs to the TMEM198 family.</text>
</comment>
<evidence type="ECO:0000256" key="2">
    <source>
        <dbReference type="ARBA" id="ARBA00006244"/>
    </source>
</evidence>
<reference evidence="8" key="1">
    <citation type="submission" date="2020-04" db="EMBL/GenBank/DDBJ databases">
        <authorList>
            <person name="Alioto T."/>
            <person name="Alioto T."/>
            <person name="Gomez Garrido J."/>
        </authorList>
    </citation>
    <scope>NUCLEOTIDE SEQUENCE</scope>
    <source>
        <strain evidence="8">A484AB</strain>
    </source>
</reference>
<keyword evidence="3" id="KW-0812">Transmembrane</keyword>
<dbReference type="AlphaFoldDB" id="A0A6S7FX31"/>
<comment type="caution">
    <text evidence="8">The sequence shown here is derived from an EMBL/GenBank/DDBJ whole genome shotgun (WGS) entry which is preliminary data.</text>
</comment>
<gene>
    <name evidence="8" type="ORF">PACLA_8A073359</name>
</gene>
<evidence type="ECO:0000259" key="7">
    <source>
        <dbReference type="Pfam" id="PF13886"/>
    </source>
</evidence>
<accession>A0A6S7FX31</accession>
<dbReference type="InterPro" id="IPR040236">
    <property type="entry name" value="TMEM198"/>
</dbReference>
<dbReference type="PANTHER" id="PTHR31247:SF5">
    <property type="entry name" value="DUF4203 DOMAIN-CONTAINING PROTEIN"/>
    <property type="match status" value="1"/>
</dbReference>
<evidence type="ECO:0000313" key="9">
    <source>
        <dbReference type="Proteomes" id="UP001152795"/>
    </source>
</evidence>
<feature type="domain" description="TM7S3/TM198-like" evidence="7">
    <location>
        <begin position="16"/>
        <end position="209"/>
    </location>
</feature>
<evidence type="ECO:0000256" key="1">
    <source>
        <dbReference type="ARBA" id="ARBA00004141"/>
    </source>
</evidence>
<proteinExistence type="inferred from homology"/>
<comment type="subcellular location">
    <subcellularLocation>
        <location evidence="1">Membrane</location>
        <topology evidence="1">Multi-pass membrane protein</topology>
    </subcellularLocation>
</comment>
<keyword evidence="9" id="KW-1185">Reference proteome</keyword>
<dbReference type="EMBL" id="CACRXK020000777">
    <property type="protein sequence ID" value="CAB3984724.1"/>
    <property type="molecule type" value="Genomic_DNA"/>
</dbReference>
<organism evidence="8 9">
    <name type="scientific">Paramuricea clavata</name>
    <name type="common">Red gorgonian</name>
    <name type="synonym">Violescent sea-whip</name>
    <dbReference type="NCBI Taxonomy" id="317549"/>
    <lineage>
        <taxon>Eukaryota</taxon>
        <taxon>Metazoa</taxon>
        <taxon>Cnidaria</taxon>
        <taxon>Anthozoa</taxon>
        <taxon>Octocorallia</taxon>
        <taxon>Malacalcyonacea</taxon>
        <taxon>Plexauridae</taxon>
        <taxon>Paramuricea</taxon>
    </lineage>
</organism>
<dbReference type="Proteomes" id="UP001152795">
    <property type="component" value="Unassembled WGS sequence"/>
</dbReference>
<protein>
    <recommendedName>
        <fullName evidence="6">Transmembrane protein 198</fullName>
    </recommendedName>
</protein>
<keyword evidence="5" id="KW-0472">Membrane</keyword>